<comment type="caution">
    <text evidence="1">The sequence shown here is derived from an EMBL/GenBank/DDBJ whole genome shotgun (WGS) entry which is preliminary data.</text>
</comment>
<proteinExistence type="predicted"/>
<protein>
    <submittedName>
        <fullName evidence="1">Uncharacterized protein</fullName>
    </submittedName>
</protein>
<gene>
    <name evidence="1" type="ORF">HPB49_008101</name>
</gene>
<evidence type="ECO:0000313" key="2">
    <source>
        <dbReference type="Proteomes" id="UP000821865"/>
    </source>
</evidence>
<dbReference type="Proteomes" id="UP000821865">
    <property type="component" value="Chromosome 8"/>
</dbReference>
<dbReference type="EMBL" id="CM023477">
    <property type="protein sequence ID" value="KAH7937138.1"/>
    <property type="molecule type" value="Genomic_DNA"/>
</dbReference>
<accession>A0ACB8C882</accession>
<keyword evidence="2" id="KW-1185">Reference proteome</keyword>
<evidence type="ECO:0000313" key="1">
    <source>
        <dbReference type="EMBL" id="KAH7937138.1"/>
    </source>
</evidence>
<organism evidence="1 2">
    <name type="scientific">Dermacentor silvarum</name>
    <name type="common">Tick</name>
    <dbReference type="NCBI Taxonomy" id="543639"/>
    <lineage>
        <taxon>Eukaryota</taxon>
        <taxon>Metazoa</taxon>
        <taxon>Ecdysozoa</taxon>
        <taxon>Arthropoda</taxon>
        <taxon>Chelicerata</taxon>
        <taxon>Arachnida</taxon>
        <taxon>Acari</taxon>
        <taxon>Parasitiformes</taxon>
        <taxon>Ixodida</taxon>
        <taxon>Ixodoidea</taxon>
        <taxon>Ixodidae</taxon>
        <taxon>Rhipicephalinae</taxon>
        <taxon>Dermacentor</taxon>
    </lineage>
</organism>
<reference evidence="1" key="1">
    <citation type="submission" date="2020-05" db="EMBL/GenBank/DDBJ databases">
        <title>Large-scale comparative analyses of tick genomes elucidate their genetic diversity and vector capacities.</title>
        <authorList>
            <person name="Jia N."/>
            <person name="Wang J."/>
            <person name="Shi W."/>
            <person name="Du L."/>
            <person name="Sun Y."/>
            <person name="Zhan W."/>
            <person name="Jiang J."/>
            <person name="Wang Q."/>
            <person name="Zhang B."/>
            <person name="Ji P."/>
            <person name="Sakyi L.B."/>
            <person name="Cui X."/>
            <person name="Yuan T."/>
            <person name="Jiang B."/>
            <person name="Yang W."/>
            <person name="Lam T.T.-Y."/>
            <person name="Chang Q."/>
            <person name="Ding S."/>
            <person name="Wang X."/>
            <person name="Zhu J."/>
            <person name="Ruan X."/>
            <person name="Zhao L."/>
            <person name="Wei J."/>
            <person name="Que T."/>
            <person name="Du C."/>
            <person name="Cheng J."/>
            <person name="Dai P."/>
            <person name="Han X."/>
            <person name="Huang E."/>
            <person name="Gao Y."/>
            <person name="Liu J."/>
            <person name="Shao H."/>
            <person name="Ye R."/>
            <person name="Li L."/>
            <person name="Wei W."/>
            <person name="Wang X."/>
            <person name="Wang C."/>
            <person name="Yang T."/>
            <person name="Huo Q."/>
            <person name="Li W."/>
            <person name="Guo W."/>
            <person name="Chen H."/>
            <person name="Zhou L."/>
            <person name="Ni X."/>
            <person name="Tian J."/>
            <person name="Zhou Y."/>
            <person name="Sheng Y."/>
            <person name="Liu T."/>
            <person name="Pan Y."/>
            <person name="Xia L."/>
            <person name="Li J."/>
            <person name="Zhao F."/>
            <person name="Cao W."/>
        </authorList>
    </citation>
    <scope>NUCLEOTIDE SEQUENCE</scope>
    <source>
        <strain evidence="1">Dsil-2018</strain>
    </source>
</reference>
<sequence>MADVNKTFQDLRDHVIAEQYLRCCHPKLAIFLKERERKTLTSLVDTIEPFIEAQGINNIRKVTDDAKGINQLSVVPQNKQQPTCFLCNR</sequence>
<name>A0ACB8C882_DERSI</name>